<organism evidence="1 2">
    <name type="scientific">Aphanomyces astaci</name>
    <name type="common">Crayfish plague agent</name>
    <dbReference type="NCBI Taxonomy" id="112090"/>
    <lineage>
        <taxon>Eukaryota</taxon>
        <taxon>Sar</taxon>
        <taxon>Stramenopiles</taxon>
        <taxon>Oomycota</taxon>
        <taxon>Saprolegniomycetes</taxon>
        <taxon>Saprolegniales</taxon>
        <taxon>Verrucalvaceae</taxon>
        <taxon>Aphanomyces</taxon>
    </lineage>
</organism>
<comment type="caution">
    <text evidence="1">The sequence shown here is derived from an EMBL/GenBank/DDBJ whole genome shotgun (WGS) entry which is preliminary data.</text>
</comment>
<evidence type="ECO:0000313" key="2">
    <source>
        <dbReference type="Proteomes" id="UP000284702"/>
    </source>
</evidence>
<dbReference type="EMBL" id="MZMZ02000455">
    <property type="protein sequence ID" value="RQM30872.1"/>
    <property type="molecule type" value="Genomic_DNA"/>
</dbReference>
<dbReference type="Proteomes" id="UP000284702">
    <property type="component" value="Unassembled WGS sequence"/>
</dbReference>
<sequence length="96" mass="10209">MSIGLDMNRLLEQVTVRQTHEDGDDIGDPGEDEDIAFGVSVRGLYASGEQLDVEDMQAAEQLYNMAITSANAVDQEQTVALKQLGGIVVDAAAKGV</sequence>
<accession>A0A3R7YY41</accession>
<name>A0A3R7YY41_APHAT</name>
<proteinExistence type="predicted"/>
<keyword evidence="2" id="KW-1185">Reference proteome</keyword>
<dbReference type="AlphaFoldDB" id="A0A3R7YY41"/>
<gene>
    <name evidence="1" type="ORF">B5M09_013251</name>
</gene>
<protein>
    <submittedName>
        <fullName evidence="1">Uncharacterized protein</fullName>
    </submittedName>
</protein>
<evidence type="ECO:0000313" key="1">
    <source>
        <dbReference type="EMBL" id="RQM30872.1"/>
    </source>
</evidence>
<feature type="non-terminal residue" evidence="1">
    <location>
        <position position="96"/>
    </location>
</feature>
<reference evidence="1" key="1">
    <citation type="submission" date="2018-07" db="EMBL/GenBank/DDBJ databases">
        <title>Annotation of Aphanomyces astaci genome assembly.</title>
        <authorList>
            <person name="Studholme D.J."/>
        </authorList>
    </citation>
    <scope>NUCLEOTIDE SEQUENCE [LARGE SCALE GENOMIC DNA]</scope>
    <source>
        <strain evidence="1">Pc</strain>
    </source>
</reference>